<gene>
    <name evidence="3" type="ORF">D4N35_005800</name>
</gene>
<dbReference type="Gene3D" id="3.40.50.1820">
    <property type="entry name" value="alpha/beta hydrolase"/>
    <property type="match status" value="1"/>
</dbReference>
<evidence type="ECO:0000259" key="2">
    <source>
        <dbReference type="Pfam" id="PF02129"/>
    </source>
</evidence>
<evidence type="ECO:0000313" key="3">
    <source>
        <dbReference type="EMBL" id="RWR12891.1"/>
    </source>
</evidence>
<evidence type="ECO:0000313" key="4">
    <source>
        <dbReference type="Proteomes" id="UP000273811"/>
    </source>
</evidence>
<dbReference type="GO" id="GO:0016787">
    <property type="term" value="F:hydrolase activity"/>
    <property type="evidence" value="ECO:0007669"/>
    <property type="project" value="UniProtKB-KW"/>
</dbReference>
<keyword evidence="1" id="KW-0472">Membrane</keyword>
<keyword evidence="1" id="KW-0812">Transmembrane</keyword>
<organism evidence="3 4">
    <name type="scientific">Siminovitchia fortis</name>
    <dbReference type="NCBI Taxonomy" id="254758"/>
    <lineage>
        <taxon>Bacteria</taxon>
        <taxon>Bacillati</taxon>
        <taxon>Bacillota</taxon>
        <taxon>Bacilli</taxon>
        <taxon>Bacillales</taxon>
        <taxon>Bacillaceae</taxon>
        <taxon>Siminovitchia</taxon>
    </lineage>
</organism>
<dbReference type="EMBL" id="QYTU02000008">
    <property type="protein sequence ID" value="RWR12891.1"/>
    <property type="molecule type" value="Genomic_DNA"/>
</dbReference>
<feature type="transmembrane region" description="Helical" evidence="1">
    <location>
        <begin position="24"/>
        <end position="47"/>
    </location>
</feature>
<dbReference type="PANTHER" id="PTHR43358:SF4">
    <property type="entry name" value="ALPHA_BETA HYDROLASE FOLD-1 DOMAIN-CONTAINING PROTEIN"/>
    <property type="match status" value="1"/>
</dbReference>
<reference evidence="3" key="1">
    <citation type="submission" date="2018-12" db="EMBL/GenBank/DDBJ databases">
        <authorList>
            <person name="Sun L."/>
            <person name="Chen Z."/>
        </authorList>
    </citation>
    <scope>NUCLEOTIDE SEQUENCE [LARGE SCALE GENOMIC DNA]</scope>
    <source>
        <strain evidence="3">DSM 16012</strain>
    </source>
</reference>
<dbReference type="PANTHER" id="PTHR43358">
    <property type="entry name" value="ALPHA/BETA-HYDROLASE"/>
    <property type="match status" value="1"/>
</dbReference>
<dbReference type="Pfam" id="PF02129">
    <property type="entry name" value="Peptidase_S15"/>
    <property type="match status" value="1"/>
</dbReference>
<keyword evidence="3" id="KW-0378">Hydrolase</keyword>
<dbReference type="Proteomes" id="UP000273811">
    <property type="component" value="Unassembled WGS sequence"/>
</dbReference>
<sequence>MMLEPTNSSPVLRKRPGTWNKKKIAWIAGIIIILLAFSACIGVSVYVGTNLTKPAKKAIEVLPSDYEMEYKDIEFMSKDEKTKLSGWVLEPPGPAKMNVVFAHGYKGNRYEENIPFLPLASNLLADGYRVIMFDFRHAGESDGEMTTVGVKEKLDLLGAIDWTAENYEEPVGLLGISMGAATSILAAADSEDVIAVVADSPFSDLHDYLKVNMPVWTGLPNFPFTPLILTIIPMMADIDLDEASPISVLDRVAPRPVLFIHNKGDGSIPYTESEMMAKKDPEHFTLWLTEGEGHVKSFEQNSEEYVEKVKGFFDGALAEVKK</sequence>
<feature type="domain" description="Xaa-Pro dipeptidyl-peptidase-like" evidence="2">
    <location>
        <begin position="112"/>
        <end position="209"/>
    </location>
</feature>
<dbReference type="InterPro" id="IPR052920">
    <property type="entry name" value="DNA-binding_regulatory"/>
</dbReference>
<dbReference type="InterPro" id="IPR000383">
    <property type="entry name" value="Xaa-Pro-like_dom"/>
</dbReference>
<name>A0A451GCB6_9BACI</name>
<dbReference type="RefSeq" id="WP_120071349.1">
    <property type="nucleotide sequence ID" value="NZ_CP126113.1"/>
</dbReference>
<dbReference type="AlphaFoldDB" id="A0A451GCB6"/>
<accession>A0A451GCB6</accession>
<proteinExistence type="predicted"/>
<dbReference type="OrthoDB" id="9776685at2"/>
<dbReference type="InterPro" id="IPR029058">
    <property type="entry name" value="AB_hydrolase_fold"/>
</dbReference>
<comment type="caution">
    <text evidence="3">The sequence shown here is derived from an EMBL/GenBank/DDBJ whole genome shotgun (WGS) entry which is preliminary data.</text>
</comment>
<keyword evidence="1" id="KW-1133">Transmembrane helix</keyword>
<keyword evidence="4" id="KW-1185">Reference proteome</keyword>
<protein>
    <submittedName>
        <fullName evidence="3">Alpha/beta fold hydrolase</fullName>
    </submittedName>
</protein>
<dbReference type="SUPFAM" id="SSF53474">
    <property type="entry name" value="alpha/beta-Hydrolases"/>
    <property type="match status" value="1"/>
</dbReference>
<evidence type="ECO:0000256" key="1">
    <source>
        <dbReference type="SAM" id="Phobius"/>
    </source>
</evidence>